<feature type="non-terminal residue" evidence="8">
    <location>
        <position position="167"/>
    </location>
</feature>
<evidence type="ECO:0000256" key="7">
    <source>
        <dbReference type="ARBA" id="ARBA00048552"/>
    </source>
</evidence>
<accession>A0A103YM59</accession>
<evidence type="ECO:0000256" key="5">
    <source>
        <dbReference type="ARBA" id="ARBA00022695"/>
    </source>
</evidence>
<keyword evidence="6" id="KW-0804">Transcription</keyword>
<dbReference type="InterPro" id="IPR042102">
    <property type="entry name" value="RNA_pol_Rpb1_3_sf"/>
</dbReference>
<sequence length="167" mass="18875">VDEEGCLRENGFCWPCASASIGRSVKLIAPRGKVCKDFDADFDEDQMAVHVPFIWEGSIRGMFIYAQSEACLLMFYNMNLLSPTTGDLISALTQDMLSGLYVLMSGNCRSICVNRYNPCNRRNYQNEDYNRNTYDVIGAYWQKRINLGSSLAQLGHPKFEPETSSVK</sequence>
<reference evidence="8 9" key="1">
    <citation type="journal article" date="2016" name="Sci. Rep.">
        <title>The genome sequence of the outbreeding globe artichoke constructed de novo incorporating a phase-aware low-pass sequencing strategy of F1 progeny.</title>
        <authorList>
            <person name="Scaglione D."/>
            <person name="Reyes-Chin-Wo S."/>
            <person name="Acquadro A."/>
            <person name="Froenicke L."/>
            <person name="Portis E."/>
            <person name="Beitel C."/>
            <person name="Tirone M."/>
            <person name="Mauro R."/>
            <person name="Lo Monaco A."/>
            <person name="Mauromicale G."/>
            <person name="Faccioli P."/>
            <person name="Cattivelli L."/>
            <person name="Rieseberg L."/>
            <person name="Michelmore R."/>
            <person name="Lanteri S."/>
        </authorList>
    </citation>
    <scope>NUCLEOTIDE SEQUENCE [LARGE SCALE GENOMIC DNA]</scope>
    <source>
        <strain evidence="8">2C</strain>
    </source>
</reference>
<dbReference type="PANTHER" id="PTHR19376">
    <property type="entry name" value="DNA-DIRECTED RNA POLYMERASE"/>
    <property type="match status" value="1"/>
</dbReference>
<dbReference type="Gramene" id="KVI11726">
    <property type="protein sequence ID" value="KVI11726"/>
    <property type="gene ID" value="Ccrd_009863"/>
</dbReference>
<evidence type="ECO:0000313" key="8">
    <source>
        <dbReference type="EMBL" id="KVI11726.1"/>
    </source>
</evidence>
<dbReference type="PANTHER" id="PTHR19376:SF54">
    <property type="entry name" value="DNA-DIRECTED RNA POLYMERASE SUBUNIT BETA"/>
    <property type="match status" value="1"/>
</dbReference>
<evidence type="ECO:0000313" key="9">
    <source>
        <dbReference type="Proteomes" id="UP000243975"/>
    </source>
</evidence>
<dbReference type="GO" id="GO:0006351">
    <property type="term" value="P:DNA-templated transcription"/>
    <property type="evidence" value="ECO:0007669"/>
    <property type="project" value="InterPro"/>
</dbReference>
<organism evidence="8 9">
    <name type="scientific">Cynara cardunculus var. scolymus</name>
    <name type="common">Globe artichoke</name>
    <name type="synonym">Cynara scolymus</name>
    <dbReference type="NCBI Taxonomy" id="59895"/>
    <lineage>
        <taxon>Eukaryota</taxon>
        <taxon>Viridiplantae</taxon>
        <taxon>Streptophyta</taxon>
        <taxon>Embryophyta</taxon>
        <taxon>Tracheophyta</taxon>
        <taxon>Spermatophyta</taxon>
        <taxon>Magnoliopsida</taxon>
        <taxon>eudicotyledons</taxon>
        <taxon>Gunneridae</taxon>
        <taxon>Pentapetalae</taxon>
        <taxon>asterids</taxon>
        <taxon>campanulids</taxon>
        <taxon>Asterales</taxon>
        <taxon>Asteraceae</taxon>
        <taxon>Carduoideae</taxon>
        <taxon>Cardueae</taxon>
        <taxon>Carduinae</taxon>
        <taxon>Cynara</taxon>
    </lineage>
</organism>
<dbReference type="Gene3D" id="1.10.274.100">
    <property type="entry name" value="RNA polymerase Rpb1, domain 3"/>
    <property type="match status" value="1"/>
</dbReference>
<gene>
    <name evidence="8" type="ORF">Ccrd_009863</name>
</gene>
<dbReference type="Gene3D" id="2.40.40.20">
    <property type="match status" value="1"/>
</dbReference>
<dbReference type="STRING" id="59895.A0A103YM59"/>
<comment type="caution">
    <text evidence="8">The sequence shown here is derived from an EMBL/GenBank/DDBJ whole genome shotgun (WGS) entry which is preliminary data.</text>
</comment>
<keyword evidence="5" id="KW-0548">Nucleotidyltransferase</keyword>
<dbReference type="GO" id="GO:0003899">
    <property type="term" value="F:DNA-directed RNA polymerase activity"/>
    <property type="evidence" value="ECO:0007669"/>
    <property type="project" value="UniProtKB-EC"/>
</dbReference>
<name>A0A103YM59_CYNCS</name>
<dbReference type="AlphaFoldDB" id="A0A103YM59"/>
<dbReference type="OMA" id="RENGFCW"/>
<dbReference type="EC" id="2.7.7.6" evidence="2"/>
<proteinExistence type="predicted"/>
<evidence type="ECO:0000256" key="3">
    <source>
        <dbReference type="ARBA" id="ARBA00022478"/>
    </source>
</evidence>
<protein>
    <recommendedName>
        <fullName evidence="2">DNA-directed RNA polymerase</fullName>
        <ecNumber evidence="2">2.7.7.6</ecNumber>
    </recommendedName>
</protein>
<comment type="function">
    <text evidence="1">DNA-dependent RNA polymerase catalyzes the transcription of DNA into RNA using the four ribonucleoside triphosphates as substrates.</text>
</comment>
<evidence type="ECO:0000256" key="4">
    <source>
        <dbReference type="ARBA" id="ARBA00022679"/>
    </source>
</evidence>
<dbReference type="GO" id="GO:0000428">
    <property type="term" value="C:DNA-directed RNA polymerase complex"/>
    <property type="evidence" value="ECO:0007669"/>
    <property type="project" value="UniProtKB-KW"/>
</dbReference>
<dbReference type="SUPFAM" id="SSF64484">
    <property type="entry name" value="beta and beta-prime subunits of DNA dependent RNA-polymerase"/>
    <property type="match status" value="1"/>
</dbReference>
<keyword evidence="3" id="KW-0240">DNA-directed RNA polymerase</keyword>
<keyword evidence="9" id="KW-1185">Reference proteome</keyword>
<dbReference type="EMBL" id="LEKV01000049">
    <property type="protein sequence ID" value="KVI11726.1"/>
    <property type="molecule type" value="Genomic_DNA"/>
</dbReference>
<comment type="catalytic activity">
    <reaction evidence="7">
        <text>RNA(n) + a ribonucleoside 5'-triphosphate = RNA(n+1) + diphosphate</text>
        <dbReference type="Rhea" id="RHEA:21248"/>
        <dbReference type="Rhea" id="RHEA-COMP:14527"/>
        <dbReference type="Rhea" id="RHEA-COMP:17342"/>
        <dbReference type="ChEBI" id="CHEBI:33019"/>
        <dbReference type="ChEBI" id="CHEBI:61557"/>
        <dbReference type="ChEBI" id="CHEBI:140395"/>
        <dbReference type="EC" id="2.7.7.6"/>
    </reaction>
</comment>
<evidence type="ECO:0000256" key="2">
    <source>
        <dbReference type="ARBA" id="ARBA00012418"/>
    </source>
</evidence>
<keyword evidence="4" id="KW-0808">Transferase</keyword>
<dbReference type="InterPro" id="IPR045867">
    <property type="entry name" value="DNA-dir_RpoC_beta_prime"/>
</dbReference>
<dbReference type="Proteomes" id="UP000243975">
    <property type="component" value="Unassembled WGS sequence"/>
</dbReference>
<evidence type="ECO:0000256" key="6">
    <source>
        <dbReference type="ARBA" id="ARBA00023163"/>
    </source>
</evidence>
<evidence type="ECO:0000256" key="1">
    <source>
        <dbReference type="ARBA" id="ARBA00004026"/>
    </source>
</evidence>